<reference evidence="3 4" key="1">
    <citation type="submission" date="2016-11" db="EMBL/GenBank/DDBJ databases">
        <title>Study of marine rhodopsin-containing bacteria.</title>
        <authorList>
            <person name="Yoshizawa S."/>
            <person name="Kumagai Y."/>
            <person name="Kogure K."/>
        </authorList>
    </citation>
    <scope>NUCLEOTIDE SEQUENCE [LARGE SCALE GENOMIC DNA]</scope>
    <source>
        <strain evidence="3 4">SAORIC-28</strain>
    </source>
</reference>
<dbReference type="PANTHER" id="PTHR12121:SF36">
    <property type="entry name" value="ENDONUCLEASE_EXONUCLEASE_PHOSPHATASE DOMAIN-CONTAINING PROTEIN"/>
    <property type="match status" value="1"/>
</dbReference>
<feature type="chain" id="PRO_5012718454" description="Endonuclease/exonuclease/phosphatase domain-containing protein" evidence="1">
    <location>
        <begin position="18"/>
        <end position="284"/>
    </location>
</feature>
<evidence type="ECO:0000313" key="3">
    <source>
        <dbReference type="EMBL" id="PAP78812.1"/>
    </source>
</evidence>
<protein>
    <recommendedName>
        <fullName evidence="2">Endonuclease/exonuclease/phosphatase domain-containing protein</fullName>
    </recommendedName>
</protein>
<dbReference type="PANTHER" id="PTHR12121">
    <property type="entry name" value="CARBON CATABOLITE REPRESSOR PROTEIN 4"/>
    <property type="match status" value="1"/>
</dbReference>
<dbReference type="InterPro" id="IPR005135">
    <property type="entry name" value="Endo/exonuclease/phosphatase"/>
</dbReference>
<evidence type="ECO:0000259" key="2">
    <source>
        <dbReference type="Pfam" id="PF03372"/>
    </source>
</evidence>
<dbReference type="Pfam" id="PF03372">
    <property type="entry name" value="Exo_endo_phos"/>
    <property type="match status" value="1"/>
</dbReference>
<sequence>MRLLALILFALTLGACASSRPSADAEPVRVMSFNIRVDVASDGEDAWPNRVEAVAATIREADVVGLQEATPAMLDTLMARLPEFRRFGVGRDADGGGEQSAILVRRDRFDIVAGGTFWLSPTPSEAGSVGWDAALPRIATWARLDDARGRTFTILNTHFDHMGETARTESAALVADRAVELAGRGPLVVTGDMNATPDSDAYAALAAALGDARLVSETPPAGGDATWNAFGSATDDRRIDYVFVNDRVRVLQTATLDRAIGDVLGTRDARLPSDHHAVTATLTF</sequence>
<keyword evidence="1" id="KW-0732">Signal</keyword>
<gene>
    <name evidence="3" type="ORF">BSZ37_16235</name>
</gene>
<proteinExistence type="predicted"/>
<comment type="caution">
    <text evidence="3">The sequence shown here is derived from an EMBL/GenBank/DDBJ whole genome shotgun (WGS) entry which is preliminary data.</text>
</comment>
<dbReference type="Proteomes" id="UP000216339">
    <property type="component" value="Unassembled WGS sequence"/>
</dbReference>
<dbReference type="InterPro" id="IPR036691">
    <property type="entry name" value="Endo/exonu/phosph_ase_sf"/>
</dbReference>
<dbReference type="AlphaFoldDB" id="A0A271J5L9"/>
<dbReference type="CDD" id="cd09083">
    <property type="entry name" value="EEP-1"/>
    <property type="match status" value="1"/>
</dbReference>
<evidence type="ECO:0000256" key="1">
    <source>
        <dbReference type="SAM" id="SignalP"/>
    </source>
</evidence>
<name>A0A271J5L9_9BACT</name>
<dbReference type="PROSITE" id="PS51257">
    <property type="entry name" value="PROKAR_LIPOPROTEIN"/>
    <property type="match status" value="1"/>
</dbReference>
<dbReference type="Gene3D" id="3.60.10.10">
    <property type="entry name" value="Endonuclease/exonuclease/phosphatase"/>
    <property type="match status" value="1"/>
</dbReference>
<evidence type="ECO:0000313" key="4">
    <source>
        <dbReference type="Proteomes" id="UP000216339"/>
    </source>
</evidence>
<organism evidence="3 4">
    <name type="scientific">Rubrivirga marina</name>
    <dbReference type="NCBI Taxonomy" id="1196024"/>
    <lineage>
        <taxon>Bacteria</taxon>
        <taxon>Pseudomonadati</taxon>
        <taxon>Rhodothermota</taxon>
        <taxon>Rhodothermia</taxon>
        <taxon>Rhodothermales</taxon>
        <taxon>Rubricoccaceae</taxon>
        <taxon>Rubrivirga</taxon>
    </lineage>
</organism>
<accession>A0A271J5L9</accession>
<feature type="signal peptide" evidence="1">
    <location>
        <begin position="1"/>
        <end position="17"/>
    </location>
</feature>
<dbReference type="SUPFAM" id="SSF56219">
    <property type="entry name" value="DNase I-like"/>
    <property type="match status" value="1"/>
</dbReference>
<keyword evidence="4" id="KW-1185">Reference proteome</keyword>
<feature type="domain" description="Endonuclease/exonuclease/phosphatase" evidence="2">
    <location>
        <begin position="31"/>
        <end position="275"/>
    </location>
</feature>
<dbReference type="InterPro" id="IPR050410">
    <property type="entry name" value="CCR4/nocturin_mRNA_transcr"/>
</dbReference>
<dbReference type="EMBL" id="MQWD01000001">
    <property type="protein sequence ID" value="PAP78812.1"/>
    <property type="molecule type" value="Genomic_DNA"/>
</dbReference>
<dbReference type="GO" id="GO:0000175">
    <property type="term" value="F:3'-5'-RNA exonuclease activity"/>
    <property type="evidence" value="ECO:0007669"/>
    <property type="project" value="TreeGrafter"/>
</dbReference>